<evidence type="ECO:0000256" key="1">
    <source>
        <dbReference type="SAM" id="MobiDB-lite"/>
    </source>
</evidence>
<protein>
    <submittedName>
        <fullName evidence="2">Uncharacterized protein</fullName>
    </submittedName>
</protein>
<reference evidence="2" key="2">
    <citation type="submission" date="2018-05" db="EMBL/GenBank/DDBJ databases">
        <title>OpunRS2 (Oryza punctata Reference Sequence Version 2).</title>
        <authorList>
            <person name="Zhang J."/>
            <person name="Kudrna D."/>
            <person name="Lee S."/>
            <person name="Talag J."/>
            <person name="Welchert J."/>
            <person name="Wing R.A."/>
        </authorList>
    </citation>
    <scope>NUCLEOTIDE SEQUENCE [LARGE SCALE GENOMIC DNA]</scope>
</reference>
<dbReference type="Gramene" id="OPUNC08G13610.1">
    <property type="protein sequence ID" value="OPUNC08G13610.1"/>
    <property type="gene ID" value="OPUNC08G13610"/>
</dbReference>
<keyword evidence="3" id="KW-1185">Reference proteome</keyword>
<evidence type="ECO:0000313" key="2">
    <source>
        <dbReference type="EnsemblPlants" id="OPUNC08G13610.1"/>
    </source>
</evidence>
<feature type="region of interest" description="Disordered" evidence="1">
    <location>
        <begin position="1"/>
        <end position="59"/>
    </location>
</feature>
<dbReference type="EnsemblPlants" id="OPUNC08G13610.1">
    <property type="protein sequence ID" value="OPUNC08G13610.1"/>
    <property type="gene ID" value="OPUNC08G13610"/>
</dbReference>
<dbReference type="Proteomes" id="UP000026962">
    <property type="component" value="Chromosome 8"/>
</dbReference>
<proteinExistence type="predicted"/>
<dbReference type="AlphaFoldDB" id="A0A0E0LV37"/>
<evidence type="ECO:0000313" key="3">
    <source>
        <dbReference type="Proteomes" id="UP000026962"/>
    </source>
</evidence>
<name>A0A0E0LV37_ORYPU</name>
<feature type="compositionally biased region" description="Polar residues" evidence="1">
    <location>
        <begin position="49"/>
        <end position="59"/>
    </location>
</feature>
<reference evidence="2" key="1">
    <citation type="submission" date="2015-04" db="UniProtKB">
        <authorList>
            <consortium name="EnsemblPlants"/>
        </authorList>
    </citation>
    <scope>IDENTIFICATION</scope>
</reference>
<sequence length="59" mass="6709">MRPRFLVTESGKRVQDPAMWKKMSGGRCDREGEDGVADSLRSLDHHRSPAQSPQSAYRH</sequence>
<accession>A0A0E0LV37</accession>
<dbReference type="HOGENOM" id="CLU_2965006_0_0_1"/>
<organism evidence="2">
    <name type="scientific">Oryza punctata</name>
    <name type="common">Red rice</name>
    <dbReference type="NCBI Taxonomy" id="4537"/>
    <lineage>
        <taxon>Eukaryota</taxon>
        <taxon>Viridiplantae</taxon>
        <taxon>Streptophyta</taxon>
        <taxon>Embryophyta</taxon>
        <taxon>Tracheophyta</taxon>
        <taxon>Spermatophyta</taxon>
        <taxon>Magnoliopsida</taxon>
        <taxon>Liliopsida</taxon>
        <taxon>Poales</taxon>
        <taxon>Poaceae</taxon>
        <taxon>BOP clade</taxon>
        <taxon>Oryzoideae</taxon>
        <taxon>Oryzeae</taxon>
        <taxon>Oryzinae</taxon>
        <taxon>Oryza</taxon>
    </lineage>
</organism>